<gene>
    <name evidence="1" type="ORF">MSG28_011216</name>
</gene>
<reference evidence="1 2" key="1">
    <citation type="journal article" date="2022" name="Genome Biol. Evol.">
        <title>The Spruce Budworm Genome: Reconstructing the Evolutionary History of Antifreeze Proteins.</title>
        <authorList>
            <person name="Beliveau C."/>
            <person name="Gagne P."/>
            <person name="Picq S."/>
            <person name="Vernygora O."/>
            <person name="Keeling C.I."/>
            <person name="Pinkney K."/>
            <person name="Doucet D."/>
            <person name="Wen F."/>
            <person name="Johnston J.S."/>
            <person name="Maaroufi H."/>
            <person name="Boyle B."/>
            <person name="Laroche J."/>
            <person name="Dewar K."/>
            <person name="Juretic N."/>
            <person name="Blackburn G."/>
            <person name="Nisole A."/>
            <person name="Brunet B."/>
            <person name="Brandao M."/>
            <person name="Lumley L."/>
            <person name="Duan J."/>
            <person name="Quan G."/>
            <person name="Lucarotti C.J."/>
            <person name="Roe A.D."/>
            <person name="Sperling F.A.H."/>
            <person name="Levesque R.C."/>
            <person name="Cusson M."/>
        </authorList>
    </citation>
    <scope>NUCLEOTIDE SEQUENCE [LARGE SCALE GENOMIC DNA]</scope>
    <source>
        <strain evidence="1">Glfc:IPQL:Cfum</strain>
    </source>
</reference>
<proteinExistence type="predicted"/>
<name>A0ACC0KQL8_CHOFU</name>
<keyword evidence="2" id="KW-1185">Reference proteome</keyword>
<organism evidence="1 2">
    <name type="scientific">Choristoneura fumiferana</name>
    <name type="common">Spruce budworm moth</name>
    <name type="synonym">Archips fumiferana</name>
    <dbReference type="NCBI Taxonomy" id="7141"/>
    <lineage>
        <taxon>Eukaryota</taxon>
        <taxon>Metazoa</taxon>
        <taxon>Ecdysozoa</taxon>
        <taxon>Arthropoda</taxon>
        <taxon>Hexapoda</taxon>
        <taxon>Insecta</taxon>
        <taxon>Pterygota</taxon>
        <taxon>Neoptera</taxon>
        <taxon>Endopterygota</taxon>
        <taxon>Lepidoptera</taxon>
        <taxon>Glossata</taxon>
        <taxon>Ditrysia</taxon>
        <taxon>Tortricoidea</taxon>
        <taxon>Tortricidae</taxon>
        <taxon>Tortricinae</taxon>
        <taxon>Choristoneura</taxon>
    </lineage>
</organism>
<dbReference type="Proteomes" id="UP001064048">
    <property type="component" value="Chromosome 18"/>
</dbReference>
<sequence>MTAAWVLAAACALACAGAGAERGGSLRGALEALQRRQRGRVHPPVADYDQYEIIPPNAYPDPDYAIEIEDLEEDPATNYVIKLLEDNERPNEAYEYKLVKKKNNHLGPVDLNRKESAFRERSHHSDNDRLRDLFMDRNEVEGTKEALQERAENDAEYALLLGQLWSKYKKNKPQHNGEGAQGVVKLYKEKIVKKRYPNNWGPIAFKKKRSPDSENEHPLLSDFEGTSKDFPGPVDSNNYNTYDLSDDDKDDLREEYALAFQPLDDDSLSDLADDDQYAYDIIDKRFPVSKRSSGPYDWGKQKKRFAQEQDKRETSKKFRSSSGTDPKIIRDLSKLFGDSEVELIKTPVKRSSDNKEKSHEGKPPQLAIIAQNHTNDRVNATSSHDDDSHEHRHNLHHPGISGKEVEHEHDHNESEKPITIKKKSIDWSNYFGIDKRKKKSVSFVNDLNQDRLRKQYFDTYNKEVIYPLNSFRKHSNVKRNYMQRPENEETEVQIDSARAVAVRDGDKRNNAQDQESKLDNIDKKLRNMEGIIVDEALHFSTVGEELDTKEEQEMKEKLLSRLAAAYSLEKMRKALKEFKQSLQTQKPDTTMQPSSMPVDEAKEKRVAVKKEKVQMNNNEIPIFNKDDKEDDFEDEQGAGHYLNGMIENQFSEGYMGGSGRHRTPVIATGGASGACPVLSKIGEAPPTTCDLVFLSEADTTCEGDMGCQRAARAALMALRELHDSLADELDGECEASPCLPATLKLNIGWQRALQR</sequence>
<evidence type="ECO:0000313" key="1">
    <source>
        <dbReference type="EMBL" id="KAI8438881.1"/>
    </source>
</evidence>
<protein>
    <submittedName>
        <fullName evidence="1">Uncharacterized protein</fullName>
    </submittedName>
</protein>
<accession>A0ACC0KQL8</accession>
<comment type="caution">
    <text evidence="1">The sequence shown here is derived from an EMBL/GenBank/DDBJ whole genome shotgun (WGS) entry which is preliminary data.</text>
</comment>
<evidence type="ECO:0000313" key="2">
    <source>
        <dbReference type="Proteomes" id="UP001064048"/>
    </source>
</evidence>
<dbReference type="EMBL" id="CM046118">
    <property type="protein sequence ID" value="KAI8438881.1"/>
    <property type="molecule type" value="Genomic_DNA"/>
</dbReference>